<evidence type="ECO:0000313" key="1">
    <source>
        <dbReference type="EMBL" id="KKK49968.1"/>
    </source>
</evidence>
<organism evidence="1">
    <name type="scientific">marine sediment metagenome</name>
    <dbReference type="NCBI Taxonomy" id="412755"/>
    <lineage>
        <taxon>unclassified sequences</taxon>
        <taxon>metagenomes</taxon>
        <taxon>ecological metagenomes</taxon>
    </lineage>
</organism>
<reference evidence="1" key="1">
    <citation type="journal article" date="2015" name="Nature">
        <title>Complex archaea that bridge the gap between prokaryotes and eukaryotes.</title>
        <authorList>
            <person name="Spang A."/>
            <person name="Saw J.H."/>
            <person name="Jorgensen S.L."/>
            <person name="Zaremba-Niedzwiedzka K."/>
            <person name="Martijn J."/>
            <person name="Lind A.E."/>
            <person name="van Eijk R."/>
            <person name="Schleper C."/>
            <person name="Guy L."/>
            <person name="Ettema T.J."/>
        </authorList>
    </citation>
    <scope>NUCLEOTIDE SEQUENCE</scope>
</reference>
<gene>
    <name evidence="1" type="ORF">LCGC14_3129710</name>
</gene>
<dbReference type="EMBL" id="LAZR01068261">
    <property type="protein sequence ID" value="KKK49968.1"/>
    <property type="molecule type" value="Genomic_DNA"/>
</dbReference>
<comment type="caution">
    <text evidence="1">The sequence shown here is derived from an EMBL/GenBank/DDBJ whole genome shotgun (WGS) entry which is preliminary data.</text>
</comment>
<proteinExistence type="predicted"/>
<feature type="non-terminal residue" evidence="1">
    <location>
        <position position="262"/>
    </location>
</feature>
<protein>
    <submittedName>
        <fullName evidence="1">Uncharacterized protein</fullName>
    </submittedName>
</protein>
<sequence length="262" mass="30905">MCEIKKYNIGKYEVTYRDGDWWTHKRDSDGMFMGHSNLWDVVMFYLRLAPNYDDQYAVYRKSIAGMNKELYQFIEAVFDDIDKDAIELSGSDSGCVLVMLNNNKVEYENKEFREMYNASQKMNNRLCDENHELRSMIAELEKVPTSKKLKYEIHSIAYLTELKKWCLLTAGEPLFRYNTLEELVKDNEEDDSIISEILLHYIMDKIMDQYLDMTGTEENYFPESDREFIENKCAERSGRLAEQAPIRITKVIEDETLNDTIA</sequence>
<name>A0A0F8W037_9ZZZZ</name>
<accession>A0A0F8W037</accession>
<dbReference type="AlphaFoldDB" id="A0A0F8W037"/>